<dbReference type="SUPFAM" id="SSF56281">
    <property type="entry name" value="Metallo-hydrolase/oxidoreductase"/>
    <property type="match status" value="1"/>
</dbReference>
<dbReference type="Proteomes" id="UP000188268">
    <property type="component" value="Unassembled WGS sequence"/>
</dbReference>
<accession>A0A1R3GUI4</accession>
<comment type="caution">
    <text evidence="1">The sequence shown here is derived from an EMBL/GenBank/DDBJ whole genome shotgun (WGS) entry which is preliminary data.</text>
</comment>
<reference evidence="1 2" key="1">
    <citation type="submission" date="2013-09" db="EMBL/GenBank/DDBJ databases">
        <title>Corchorus capsularis genome sequencing.</title>
        <authorList>
            <person name="Alam M."/>
            <person name="Haque M.S."/>
            <person name="Islam M.S."/>
            <person name="Emdad E.M."/>
            <person name="Islam M.M."/>
            <person name="Ahmed B."/>
            <person name="Halim A."/>
            <person name="Hossen Q.M.M."/>
            <person name="Hossain M.Z."/>
            <person name="Ahmed R."/>
            <person name="Khan M.M."/>
            <person name="Islam R."/>
            <person name="Rashid M.M."/>
            <person name="Khan S.A."/>
            <person name="Rahman M.S."/>
            <person name="Alam M."/>
        </authorList>
    </citation>
    <scope>NUCLEOTIDE SEQUENCE [LARGE SCALE GENOMIC DNA]</scope>
    <source>
        <strain evidence="2">cv. CVL-1</strain>
        <tissue evidence="1">Whole seedling</tissue>
    </source>
</reference>
<evidence type="ECO:0008006" key="3">
    <source>
        <dbReference type="Google" id="ProtNLM"/>
    </source>
</evidence>
<dbReference type="Gene3D" id="3.60.15.10">
    <property type="entry name" value="Ribonuclease Z/Hydroxyacylglutathione hydrolase-like"/>
    <property type="match status" value="1"/>
</dbReference>
<dbReference type="STRING" id="210143.A0A1R3GUI4"/>
<sequence>FIPLFVRHGACQSVAFRFDNVCYISDVSKIPEKVYKLLQGCDLLILDTYHPSAYTDEHFGLTQ</sequence>
<dbReference type="PANTHER" id="PTHR42663">
    <property type="entry name" value="HYDROLASE C777.06C-RELATED-RELATED"/>
    <property type="match status" value="1"/>
</dbReference>
<dbReference type="EMBL" id="AWWV01013392">
    <property type="protein sequence ID" value="OMO61788.1"/>
    <property type="molecule type" value="Genomic_DNA"/>
</dbReference>
<name>A0A1R3GUI4_COCAP</name>
<keyword evidence="2" id="KW-1185">Reference proteome</keyword>
<feature type="non-terminal residue" evidence="1">
    <location>
        <position position="1"/>
    </location>
</feature>
<evidence type="ECO:0000313" key="2">
    <source>
        <dbReference type="Proteomes" id="UP000188268"/>
    </source>
</evidence>
<dbReference type="Gramene" id="OMO61788">
    <property type="protein sequence ID" value="OMO61788"/>
    <property type="gene ID" value="CCACVL1_23249"/>
</dbReference>
<organism evidence="1 2">
    <name type="scientific">Corchorus capsularis</name>
    <name type="common">Jute</name>
    <dbReference type="NCBI Taxonomy" id="210143"/>
    <lineage>
        <taxon>Eukaryota</taxon>
        <taxon>Viridiplantae</taxon>
        <taxon>Streptophyta</taxon>
        <taxon>Embryophyta</taxon>
        <taxon>Tracheophyta</taxon>
        <taxon>Spermatophyta</taxon>
        <taxon>Magnoliopsida</taxon>
        <taxon>eudicotyledons</taxon>
        <taxon>Gunneridae</taxon>
        <taxon>Pentapetalae</taxon>
        <taxon>rosids</taxon>
        <taxon>malvids</taxon>
        <taxon>Malvales</taxon>
        <taxon>Malvaceae</taxon>
        <taxon>Grewioideae</taxon>
        <taxon>Apeibeae</taxon>
        <taxon>Corchorus</taxon>
    </lineage>
</organism>
<dbReference type="PANTHER" id="PTHR42663:SF3">
    <property type="entry name" value="OS09G0363800 PROTEIN"/>
    <property type="match status" value="1"/>
</dbReference>
<dbReference type="AlphaFoldDB" id="A0A1R3GUI4"/>
<feature type="non-terminal residue" evidence="1">
    <location>
        <position position="63"/>
    </location>
</feature>
<dbReference type="InterPro" id="IPR036866">
    <property type="entry name" value="RibonucZ/Hydroxyglut_hydro"/>
</dbReference>
<proteinExistence type="predicted"/>
<dbReference type="OMA" id="IPLPIWH"/>
<gene>
    <name evidence="1" type="ORF">CCACVL1_23249</name>
</gene>
<dbReference type="OrthoDB" id="341300at2759"/>
<protein>
    <recommendedName>
        <fullName evidence="3">Beta-lactamase-like protein</fullName>
    </recommendedName>
</protein>
<evidence type="ECO:0000313" key="1">
    <source>
        <dbReference type="EMBL" id="OMO61788.1"/>
    </source>
</evidence>